<evidence type="ECO:0000256" key="11">
    <source>
        <dbReference type="SAM" id="Phobius"/>
    </source>
</evidence>
<dbReference type="EMBL" id="JAAKZI010000001">
    <property type="protein sequence ID" value="NGN81953.1"/>
    <property type="molecule type" value="Genomic_DNA"/>
</dbReference>
<keyword evidence="15" id="KW-1185">Reference proteome</keyword>
<keyword evidence="10 11" id="KW-0472">Membrane</keyword>
<evidence type="ECO:0000256" key="6">
    <source>
        <dbReference type="ARBA" id="ARBA00022801"/>
    </source>
</evidence>
<dbReference type="GO" id="GO:0008233">
    <property type="term" value="F:peptidase activity"/>
    <property type="evidence" value="ECO:0007669"/>
    <property type="project" value="UniProtKB-KW"/>
</dbReference>
<dbReference type="GO" id="GO:0006508">
    <property type="term" value="P:proteolysis"/>
    <property type="evidence" value="ECO:0007669"/>
    <property type="project" value="UniProtKB-KW"/>
</dbReference>
<dbReference type="InterPro" id="IPR008915">
    <property type="entry name" value="Peptidase_M50"/>
</dbReference>
<evidence type="ECO:0000256" key="3">
    <source>
        <dbReference type="ARBA" id="ARBA00007931"/>
    </source>
</evidence>
<feature type="transmembrane region" description="Helical" evidence="11">
    <location>
        <begin position="353"/>
        <end position="373"/>
    </location>
</feature>
<feature type="transmembrane region" description="Helical" evidence="11">
    <location>
        <begin position="128"/>
        <end position="150"/>
    </location>
</feature>
<keyword evidence="9" id="KW-0482">Metalloprotease</keyword>
<evidence type="ECO:0000256" key="5">
    <source>
        <dbReference type="ARBA" id="ARBA00022692"/>
    </source>
</evidence>
<sequence>MVTVLLFIGGVLFVAIGVALSIALHEVGHLLPAKLFKVRVTRYMIGFGPTVWSRTRGETEYGIKAIPAGGYVAMIGMYPPNPVDGSVRPSSTGLFQTLATEARSAAHEDVGPEDANRVFYKLPVWKKIVIMLGGPTMNLLIGVVLMAVLLMGFGAPQATTTVAVVNACQVAYGAPEPTDMATCTKTPAAAAGLKPGDTIKTFDGRAVTDWTSLTDWIRASAGKAVELSYQRGAQTISTTITPVLTARPVLDANGNAKVDASGKAVTVQVGFIGMGPTSAIVPQPASAVLPAVGRNIARVGGVVFQLPQKLVAVGQAAFSSAPRDPNGPISVVGVGRVAGEVAAMEQVPLSSRVATLIGLMAGVNLALFVFNLIPLLPLDGGHVLGALYEGARRQLAKLFKRRDPGPFDIARMLPVTYVAAVVLMAMGALLIYADIVKPVNIFG</sequence>
<dbReference type="PANTHER" id="PTHR42837">
    <property type="entry name" value="REGULATOR OF SIGMA-E PROTEASE RSEP"/>
    <property type="match status" value="1"/>
</dbReference>
<comment type="cofactor">
    <cofactor evidence="1">
        <name>Zn(2+)</name>
        <dbReference type="ChEBI" id="CHEBI:29105"/>
    </cofactor>
</comment>
<keyword evidence="4 14" id="KW-0645">Protease</keyword>
<comment type="similarity">
    <text evidence="3">Belongs to the peptidase M50B family.</text>
</comment>
<comment type="subcellular location">
    <subcellularLocation>
        <location evidence="2">Membrane</location>
        <topology evidence="2">Multi-pass membrane protein</topology>
    </subcellularLocation>
</comment>
<evidence type="ECO:0000256" key="9">
    <source>
        <dbReference type="ARBA" id="ARBA00023049"/>
    </source>
</evidence>
<accession>A0ABX0D5D8</accession>
<evidence type="ECO:0000259" key="13">
    <source>
        <dbReference type="Pfam" id="PF17820"/>
    </source>
</evidence>
<keyword evidence="5 11" id="KW-0812">Transmembrane</keyword>
<organism evidence="14 15">
    <name type="scientific">Arthrobacter silviterrae</name>
    <dbReference type="NCBI Taxonomy" id="2026658"/>
    <lineage>
        <taxon>Bacteria</taxon>
        <taxon>Bacillati</taxon>
        <taxon>Actinomycetota</taxon>
        <taxon>Actinomycetes</taxon>
        <taxon>Micrococcales</taxon>
        <taxon>Micrococcaceae</taxon>
        <taxon>Arthrobacter</taxon>
    </lineage>
</organism>
<feature type="domain" description="PDZ" evidence="13">
    <location>
        <begin position="184"/>
        <end position="231"/>
    </location>
</feature>
<dbReference type="InterPro" id="IPR041489">
    <property type="entry name" value="PDZ_6"/>
</dbReference>
<dbReference type="SUPFAM" id="SSF50156">
    <property type="entry name" value="PDZ domain-like"/>
    <property type="match status" value="1"/>
</dbReference>
<feature type="domain" description="Peptidase M50" evidence="12">
    <location>
        <begin position="14"/>
        <end position="396"/>
    </location>
</feature>
<dbReference type="PANTHER" id="PTHR42837:SF2">
    <property type="entry name" value="MEMBRANE METALLOPROTEASE ARASP2, CHLOROPLASTIC-RELATED"/>
    <property type="match status" value="1"/>
</dbReference>
<evidence type="ECO:0000256" key="1">
    <source>
        <dbReference type="ARBA" id="ARBA00001947"/>
    </source>
</evidence>
<evidence type="ECO:0000256" key="10">
    <source>
        <dbReference type="ARBA" id="ARBA00023136"/>
    </source>
</evidence>
<proteinExistence type="inferred from homology"/>
<dbReference type="Proteomes" id="UP000479226">
    <property type="component" value="Unassembled WGS sequence"/>
</dbReference>
<keyword evidence="6" id="KW-0378">Hydrolase</keyword>
<keyword evidence="8 11" id="KW-1133">Transmembrane helix</keyword>
<dbReference type="RefSeq" id="WP_165180210.1">
    <property type="nucleotide sequence ID" value="NZ_JAAKZI010000001.1"/>
</dbReference>
<name>A0ABX0D5D8_9MICC</name>
<reference evidence="14 15" key="1">
    <citation type="submission" date="2020-02" db="EMBL/GenBank/DDBJ databases">
        <title>Genome sequence of the type strain DSM 27180 of Arthrobacter silviterrae.</title>
        <authorList>
            <person name="Gao J."/>
            <person name="Sun J."/>
        </authorList>
    </citation>
    <scope>NUCLEOTIDE SEQUENCE [LARGE SCALE GENOMIC DNA]</scope>
    <source>
        <strain evidence="14 15">DSM 27180</strain>
    </source>
</reference>
<dbReference type="InterPro" id="IPR036034">
    <property type="entry name" value="PDZ_sf"/>
</dbReference>
<evidence type="ECO:0000256" key="8">
    <source>
        <dbReference type="ARBA" id="ARBA00022989"/>
    </source>
</evidence>
<evidence type="ECO:0000313" key="15">
    <source>
        <dbReference type="Proteomes" id="UP000479226"/>
    </source>
</evidence>
<feature type="transmembrane region" description="Helical" evidence="11">
    <location>
        <begin position="412"/>
        <end position="433"/>
    </location>
</feature>
<comment type="caution">
    <text evidence="14">The sequence shown here is derived from an EMBL/GenBank/DDBJ whole genome shotgun (WGS) entry which is preliminary data.</text>
</comment>
<dbReference type="Pfam" id="PF02163">
    <property type="entry name" value="Peptidase_M50"/>
    <property type="match status" value="1"/>
</dbReference>
<keyword evidence="7" id="KW-0862">Zinc</keyword>
<evidence type="ECO:0000256" key="2">
    <source>
        <dbReference type="ARBA" id="ARBA00004141"/>
    </source>
</evidence>
<dbReference type="Pfam" id="PF17820">
    <property type="entry name" value="PDZ_6"/>
    <property type="match status" value="1"/>
</dbReference>
<protein>
    <submittedName>
        <fullName evidence="14">Site-2 protease family protein</fullName>
    </submittedName>
</protein>
<evidence type="ECO:0000259" key="12">
    <source>
        <dbReference type="Pfam" id="PF02163"/>
    </source>
</evidence>
<dbReference type="Gene3D" id="2.30.42.10">
    <property type="match status" value="1"/>
</dbReference>
<dbReference type="InterPro" id="IPR004387">
    <property type="entry name" value="Pept_M50_Zn"/>
</dbReference>
<gene>
    <name evidence="14" type="ORF">G6N77_00525</name>
</gene>
<evidence type="ECO:0000256" key="4">
    <source>
        <dbReference type="ARBA" id="ARBA00022670"/>
    </source>
</evidence>
<evidence type="ECO:0000256" key="7">
    <source>
        <dbReference type="ARBA" id="ARBA00022833"/>
    </source>
</evidence>
<evidence type="ECO:0000313" key="14">
    <source>
        <dbReference type="EMBL" id="NGN81953.1"/>
    </source>
</evidence>
<dbReference type="CDD" id="cd06163">
    <property type="entry name" value="S2P-M50_PDZ_RseP-like"/>
    <property type="match status" value="1"/>
</dbReference>